<dbReference type="EMBL" id="PVTP01000003">
    <property type="protein sequence ID" value="PRY79018.1"/>
    <property type="molecule type" value="Genomic_DNA"/>
</dbReference>
<organism evidence="2 3">
    <name type="scientific">Yoonia maritima</name>
    <dbReference type="NCBI Taxonomy" id="1435347"/>
    <lineage>
        <taxon>Bacteria</taxon>
        <taxon>Pseudomonadati</taxon>
        <taxon>Pseudomonadota</taxon>
        <taxon>Alphaproteobacteria</taxon>
        <taxon>Rhodobacterales</taxon>
        <taxon>Paracoccaceae</taxon>
        <taxon>Yoonia</taxon>
    </lineage>
</organism>
<dbReference type="RefSeq" id="WP_106356023.1">
    <property type="nucleotide sequence ID" value="NZ_PVTP01000003.1"/>
</dbReference>
<protein>
    <submittedName>
        <fullName evidence="2">Uncharacterized protein</fullName>
    </submittedName>
</protein>
<evidence type="ECO:0000313" key="3">
    <source>
        <dbReference type="Proteomes" id="UP000238007"/>
    </source>
</evidence>
<gene>
    <name evidence="2" type="ORF">CLV80_103350</name>
</gene>
<reference evidence="2 3" key="1">
    <citation type="submission" date="2018-03" db="EMBL/GenBank/DDBJ databases">
        <title>Genomic Encyclopedia of Archaeal and Bacterial Type Strains, Phase II (KMG-II): from individual species to whole genera.</title>
        <authorList>
            <person name="Goeker M."/>
        </authorList>
    </citation>
    <scope>NUCLEOTIDE SEQUENCE [LARGE SCALE GENOMIC DNA]</scope>
    <source>
        <strain evidence="2 3">DSM 101533</strain>
    </source>
</reference>
<feature type="transmembrane region" description="Helical" evidence="1">
    <location>
        <begin position="144"/>
        <end position="173"/>
    </location>
</feature>
<keyword evidence="3" id="KW-1185">Reference proteome</keyword>
<keyword evidence="1" id="KW-0472">Membrane</keyword>
<evidence type="ECO:0000313" key="2">
    <source>
        <dbReference type="EMBL" id="PRY79018.1"/>
    </source>
</evidence>
<dbReference type="Proteomes" id="UP000238007">
    <property type="component" value="Unassembled WGS sequence"/>
</dbReference>
<comment type="caution">
    <text evidence="2">The sequence shown here is derived from an EMBL/GenBank/DDBJ whole genome shotgun (WGS) entry which is preliminary data.</text>
</comment>
<keyword evidence="1" id="KW-1133">Transmembrane helix</keyword>
<dbReference type="OrthoDB" id="196672at2"/>
<keyword evidence="1" id="KW-0812">Transmembrane</keyword>
<sequence>MKYEKRDRALWHRLEGYSFHERPLTRSLIDQIEDATGHSVDVCYTMAEEYRRFMYLIGSTGEDLTPSPIVDQVWRLHIADKRAYFEDFCPRIIGRIIYRAEDLPPIEDDPAYGLTLEYYAQEFGRPQVQYWPDPDDGLMKLSRFLMWAVGCAAFALSMMFSSFLFAFFGAMVMTVNAFLQWKYSSLPLQSAKPKENKIDGPV</sequence>
<accession>A0A2T0W1Y3</accession>
<evidence type="ECO:0000256" key="1">
    <source>
        <dbReference type="SAM" id="Phobius"/>
    </source>
</evidence>
<name>A0A2T0W1Y3_9RHOB</name>
<dbReference type="AlphaFoldDB" id="A0A2T0W1Y3"/>
<proteinExistence type="predicted"/>